<dbReference type="Gene3D" id="3.40.1370.10">
    <property type="match status" value="1"/>
</dbReference>
<evidence type="ECO:0000256" key="3">
    <source>
        <dbReference type="ARBA" id="ARBA00022730"/>
    </source>
</evidence>
<keyword evidence="6" id="KW-0687">Ribonucleoprotein</keyword>
<proteinExistence type="inferred from homology"/>
<evidence type="ECO:0000256" key="6">
    <source>
        <dbReference type="ARBA" id="ARBA00023274"/>
    </source>
</evidence>
<feature type="compositionally biased region" description="Basic residues" evidence="9">
    <location>
        <begin position="67"/>
        <end position="78"/>
    </location>
</feature>
<keyword evidence="3" id="KW-0699">rRNA-binding</keyword>
<evidence type="ECO:0000256" key="7">
    <source>
        <dbReference type="ARBA" id="ARBA00035208"/>
    </source>
</evidence>
<dbReference type="GO" id="GO:0003735">
    <property type="term" value="F:structural constituent of ribosome"/>
    <property type="evidence" value="ECO:0007669"/>
    <property type="project" value="InterPro"/>
</dbReference>
<dbReference type="GO" id="GO:0019843">
    <property type="term" value="F:rRNA binding"/>
    <property type="evidence" value="ECO:0007669"/>
    <property type="project" value="UniProtKB-KW"/>
</dbReference>
<evidence type="ECO:0000313" key="10">
    <source>
        <dbReference type="EMBL" id="QCI04786.1"/>
    </source>
</evidence>
<evidence type="ECO:0000256" key="8">
    <source>
        <dbReference type="ARBA" id="ARBA00035387"/>
    </source>
</evidence>
<comment type="function">
    <text evidence="1">Probably binds the 23S rRNA.</text>
</comment>
<comment type="similarity">
    <text evidence="2">Belongs to the universal ribosomal protein uL4 family.</text>
</comment>
<dbReference type="GO" id="GO:1990904">
    <property type="term" value="C:ribonucleoprotein complex"/>
    <property type="evidence" value="ECO:0007669"/>
    <property type="project" value="UniProtKB-KW"/>
</dbReference>
<dbReference type="PANTHER" id="PTHR10746">
    <property type="entry name" value="50S RIBOSOMAL PROTEIN L4"/>
    <property type="match status" value="1"/>
</dbReference>
<dbReference type="PANTHER" id="PTHR10746:SF17">
    <property type="entry name" value="LARGE RIBOSOMAL SUBUNIT PROTEIN UL4C"/>
    <property type="match status" value="1"/>
</dbReference>
<keyword evidence="4" id="KW-0694">RNA-binding</keyword>
<dbReference type="GO" id="GO:0005840">
    <property type="term" value="C:ribosome"/>
    <property type="evidence" value="ECO:0007669"/>
    <property type="project" value="UniProtKB-KW"/>
</dbReference>
<dbReference type="EMBL" id="MK814615">
    <property type="protein sequence ID" value="QCI04786.1"/>
    <property type="molecule type" value="Genomic_DNA"/>
</dbReference>
<keyword evidence="5 10" id="KW-0689">Ribosomal protein</keyword>
<dbReference type="SUPFAM" id="SSF52166">
    <property type="entry name" value="Ribosomal protein L4"/>
    <property type="match status" value="1"/>
</dbReference>
<dbReference type="AlphaFoldDB" id="A0A4D6WMX4"/>
<evidence type="ECO:0000256" key="5">
    <source>
        <dbReference type="ARBA" id="ARBA00022980"/>
    </source>
</evidence>
<reference evidence="10" key="2">
    <citation type="submission" date="2019-04" db="EMBL/GenBank/DDBJ databases">
        <authorList>
            <person name="Pasella M."/>
        </authorList>
    </citation>
    <scope>NUCLEOTIDE SEQUENCE</scope>
    <source>
        <strain evidence="10">PD2926</strain>
    </source>
</reference>
<evidence type="ECO:0000256" key="9">
    <source>
        <dbReference type="SAM" id="MobiDB-lite"/>
    </source>
</evidence>
<reference evidence="10" key="1">
    <citation type="journal article" date="2019" name="Mol. Phylogenet. Evol.">
        <title>Morphological evolution and classification of the red algal order Ceramiales inferred using plastid phylogenomics.</title>
        <authorList>
            <person name="Diaz-Tapia P."/>
            <person name="Pasella M.M."/>
            <person name="Verbruggen H."/>
            <person name="Maggs C.A."/>
        </authorList>
    </citation>
    <scope>NUCLEOTIDE SEQUENCE</scope>
    <source>
        <strain evidence="10">PD2926</strain>
    </source>
</reference>
<evidence type="ECO:0000256" key="1">
    <source>
        <dbReference type="ARBA" id="ARBA00004083"/>
    </source>
</evidence>
<gene>
    <name evidence="10" type="primary">rpl4</name>
</gene>
<name>A0A4D6WMX4_9FLOR</name>
<dbReference type="InterPro" id="IPR013005">
    <property type="entry name" value="Ribosomal_uL4-like"/>
</dbReference>
<protein>
    <recommendedName>
        <fullName evidence="7">Large ribosomal subunit protein uL4c</fullName>
    </recommendedName>
    <alternativeName>
        <fullName evidence="8">50S ribosomal protein L4, chloroplastic</fullName>
    </alternativeName>
</protein>
<keyword evidence="10" id="KW-0934">Plastid</keyword>
<dbReference type="InterPro" id="IPR023574">
    <property type="entry name" value="Ribosomal_uL4_dom_sf"/>
</dbReference>
<dbReference type="GO" id="GO:0006412">
    <property type="term" value="P:translation"/>
    <property type="evidence" value="ECO:0007669"/>
    <property type="project" value="InterPro"/>
</dbReference>
<feature type="region of interest" description="Disordered" evidence="9">
    <location>
        <begin position="55"/>
        <end position="86"/>
    </location>
</feature>
<organism evidence="10">
    <name type="scientific">Bornetia secundiflora</name>
    <dbReference type="NCBI Taxonomy" id="2575637"/>
    <lineage>
        <taxon>Eukaryota</taxon>
        <taxon>Rhodophyta</taxon>
        <taxon>Florideophyceae</taxon>
        <taxon>Rhodymeniophycidae</taxon>
        <taxon>Ceramiales</taxon>
        <taxon>Wrangeliaceae</taxon>
        <taxon>Bornetia</taxon>
    </lineage>
</organism>
<dbReference type="Pfam" id="PF00573">
    <property type="entry name" value="Ribosomal_L4"/>
    <property type="match status" value="1"/>
</dbReference>
<evidence type="ECO:0000256" key="4">
    <source>
        <dbReference type="ARBA" id="ARBA00022884"/>
    </source>
</evidence>
<geneLocation type="plastid" evidence="10"/>
<dbReference type="InterPro" id="IPR002136">
    <property type="entry name" value="Ribosomal_uL4"/>
</dbReference>
<evidence type="ECO:0000256" key="2">
    <source>
        <dbReference type="ARBA" id="ARBA00010528"/>
    </source>
</evidence>
<dbReference type="HAMAP" id="MF_01328_B">
    <property type="entry name" value="Ribosomal_uL4_B"/>
    <property type="match status" value="1"/>
</dbReference>
<dbReference type="NCBIfam" id="TIGR03953">
    <property type="entry name" value="rplD_bact"/>
    <property type="match status" value="1"/>
</dbReference>
<accession>A0A4D6WMX4</accession>
<sequence length="222" mass="25781">MITRQKLQYFIKNHNIQQEIKSEDIYFQVNQNQKQIIYLIHRALRWQLYQHRQGNAHTKTRNEVRGGGKKPWKQKGTGRARAGSTRSPLWKGGGVIFGPKAKTYVSKINKKEKKLAIQNIIYNKFPNTIVIENNFSTLNTPKTKNILTQLKNLGIIISKRKKILLIVAEKNYNLYLSVRNIENIELILIKQINILALLKADTLLFTLDSLNILKNTYNDTPK</sequence>